<dbReference type="EMBL" id="KZ988236">
    <property type="protein sequence ID" value="RKP12699.1"/>
    <property type="molecule type" value="Genomic_DNA"/>
</dbReference>
<evidence type="ECO:0000256" key="8">
    <source>
        <dbReference type="ARBA" id="ARBA00023288"/>
    </source>
</evidence>
<dbReference type="PRINTS" id="PR00449">
    <property type="entry name" value="RASTRNSFRMNG"/>
</dbReference>
<dbReference type="SMART" id="SM00173">
    <property type="entry name" value="RAS"/>
    <property type="match status" value="1"/>
</dbReference>
<evidence type="ECO:0000256" key="2">
    <source>
        <dbReference type="ARBA" id="ARBA00010142"/>
    </source>
</evidence>
<keyword evidence="10" id="KW-0378">Hydrolase</keyword>
<dbReference type="Pfam" id="PF00071">
    <property type="entry name" value="Ras"/>
    <property type="match status" value="1"/>
</dbReference>
<evidence type="ECO:0000256" key="5">
    <source>
        <dbReference type="ARBA" id="ARBA00022741"/>
    </source>
</evidence>
<dbReference type="GO" id="GO:0005886">
    <property type="term" value="C:plasma membrane"/>
    <property type="evidence" value="ECO:0007669"/>
    <property type="project" value="UniProtKB-SubCell"/>
</dbReference>
<dbReference type="InterPro" id="IPR003578">
    <property type="entry name" value="Small_GTPase_Rho"/>
</dbReference>
<keyword evidence="11" id="KW-1185">Reference proteome</keyword>
<dbReference type="GO" id="GO:0007264">
    <property type="term" value="P:small GTPase-mediated signal transduction"/>
    <property type="evidence" value="ECO:0007669"/>
    <property type="project" value="InterPro"/>
</dbReference>
<comment type="subcellular location">
    <subcellularLocation>
        <location evidence="1">Cell membrane</location>
        <topology evidence="1">Lipid-anchor</topology>
        <orientation evidence="1">Cytoplasmic side</orientation>
    </subcellularLocation>
</comment>
<dbReference type="OrthoDB" id="8830751at2759"/>
<keyword evidence="5" id="KW-0547">Nucleotide-binding</keyword>
<dbReference type="PROSITE" id="PS51420">
    <property type="entry name" value="RHO"/>
    <property type="match status" value="1"/>
</dbReference>
<dbReference type="PANTHER" id="PTHR24072">
    <property type="entry name" value="RHO FAMILY GTPASE"/>
    <property type="match status" value="1"/>
</dbReference>
<keyword evidence="8" id="KW-0449">Lipoprotein</keyword>
<reference evidence="11" key="1">
    <citation type="journal article" date="2018" name="Nat. Microbiol.">
        <title>Leveraging single-cell genomics to expand the fungal tree of life.</title>
        <authorList>
            <person name="Ahrendt S.R."/>
            <person name="Quandt C.A."/>
            <person name="Ciobanu D."/>
            <person name="Clum A."/>
            <person name="Salamov A."/>
            <person name="Andreopoulos B."/>
            <person name="Cheng J.F."/>
            <person name="Woyke T."/>
            <person name="Pelin A."/>
            <person name="Henrissat B."/>
            <person name="Reynolds N.K."/>
            <person name="Benny G.L."/>
            <person name="Smith M.E."/>
            <person name="James T.Y."/>
            <person name="Grigoriev I.V."/>
        </authorList>
    </citation>
    <scope>NUCLEOTIDE SEQUENCE [LARGE SCALE GENOMIC DNA]</scope>
</reference>
<dbReference type="NCBIfam" id="TIGR00231">
    <property type="entry name" value="small_GTP"/>
    <property type="match status" value="1"/>
</dbReference>
<dbReference type="SMART" id="SM00174">
    <property type="entry name" value="RHO"/>
    <property type="match status" value="1"/>
</dbReference>
<dbReference type="InterPro" id="IPR027417">
    <property type="entry name" value="P-loop_NTPase"/>
</dbReference>
<dbReference type="InterPro" id="IPR001806">
    <property type="entry name" value="Small_GTPase"/>
</dbReference>
<evidence type="ECO:0000256" key="4">
    <source>
        <dbReference type="ARBA" id="ARBA00022481"/>
    </source>
</evidence>
<dbReference type="FunFam" id="3.40.50.300:FF:000983">
    <property type="entry name" value="Rho family GTPase"/>
    <property type="match status" value="1"/>
</dbReference>
<dbReference type="PROSITE" id="PS51421">
    <property type="entry name" value="RAS"/>
    <property type="match status" value="1"/>
</dbReference>
<dbReference type="AlphaFoldDB" id="A0A4V1IXY7"/>
<keyword evidence="4" id="KW-0488">Methylation</keyword>
<dbReference type="InterPro" id="IPR005225">
    <property type="entry name" value="Small_GTP-bd"/>
</dbReference>
<dbReference type="SUPFAM" id="SSF52540">
    <property type="entry name" value="P-loop containing nucleoside triphosphate hydrolases"/>
    <property type="match status" value="1"/>
</dbReference>
<comment type="similarity">
    <text evidence="2">Belongs to the small GTPase superfamily. Rho family.</text>
</comment>
<sequence length="234" mass="26146">MAQILLSSELLGYIFLRLLNLIHFPSCKSGIGKGDKCREEQPSVPRYKVVVVGDGFVGKTCLLHTQAHGDFPKGYAPTVFENYILPLPASGVQSSPVELSLWDTAGQEDYDRLRPLSYPGASVFLLCYAVDNLVSLRNLSERWIPEVRHHSPRTPILLVGLKGDLRGDPRVDRPMVRMEDVLDLADRSGVTGHLECSAWSRQGLDQVFSQAGHIAYKEAHSKHWVRKKGECRVL</sequence>
<protein>
    <submittedName>
        <fullName evidence="10">P-loop containing nucleoside triphosphate hydrolase protein</fullName>
    </submittedName>
</protein>
<proteinExistence type="inferred from homology"/>
<accession>A0A4V1IXY7</accession>
<evidence type="ECO:0000256" key="6">
    <source>
        <dbReference type="ARBA" id="ARBA00023134"/>
    </source>
</evidence>
<dbReference type="CDD" id="cd00157">
    <property type="entry name" value="Rho"/>
    <property type="match status" value="1"/>
</dbReference>
<evidence type="ECO:0000256" key="3">
    <source>
        <dbReference type="ARBA" id="ARBA00022475"/>
    </source>
</evidence>
<keyword evidence="6" id="KW-0342">GTP-binding</keyword>
<evidence type="ECO:0000313" key="11">
    <source>
        <dbReference type="Proteomes" id="UP000267251"/>
    </source>
</evidence>
<evidence type="ECO:0000256" key="7">
    <source>
        <dbReference type="ARBA" id="ARBA00023136"/>
    </source>
</evidence>
<dbReference type="PROSITE" id="PS51419">
    <property type="entry name" value="RAB"/>
    <property type="match status" value="1"/>
</dbReference>
<evidence type="ECO:0000256" key="9">
    <source>
        <dbReference type="ARBA" id="ARBA00023289"/>
    </source>
</evidence>
<dbReference type="GO" id="GO:0005525">
    <property type="term" value="F:GTP binding"/>
    <property type="evidence" value="ECO:0007669"/>
    <property type="project" value="UniProtKB-KW"/>
</dbReference>
<keyword evidence="9" id="KW-0636">Prenylation</keyword>
<evidence type="ECO:0000256" key="1">
    <source>
        <dbReference type="ARBA" id="ARBA00004342"/>
    </source>
</evidence>
<dbReference type="Proteomes" id="UP000267251">
    <property type="component" value="Unassembled WGS sequence"/>
</dbReference>
<organism evidence="10 11">
    <name type="scientific">Piptocephalis cylindrospora</name>
    <dbReference type="NCBI Taxonomy" id="1907219"/>
    <lineage>
        <taxon>Eukaryota</taxon>
        <taxon>Fungi</taxon>
        <taxon>Fungi incertae sedis</taxon>
        <taxon>Zoopagomycota</taxon>
        <taxon>Zoopagomycotina</taxon>
        <taxon>Zoopagomycetes</taxon>
        <taxon>Zoopagales</taxon>
        <taxon>Piptocephalidaceae</taxon>
        <taxon>Piptocephalis</taxon>
    </lineage>
</organism>
<keyword evidence="7" id="KW-0472">Membrane</keyword>
<dbReference type="Gene3D" id="3.40.50.300">
    <property type="entry name" value="P-loop containing nucleotide triphosphate hydrolases"/>
    <property type="match status" value="1"/>
</dbReference>
<name>A0A4V1IXY7_9FUNG</name>
<gene>
    <name evidence="10" type="ORF">BJ684DRAFT_22982</name>
</gene>
<evidence type="ECO:0000313" key="10">
    <source>
        <dbReference type="EMBL" id="RKP12699.1"/>
    </source>
</evidence>
<dbReference type="GO" id="GO:0003924">
    <property type="term" value="F:GTPase activity"/>
    <property type="evidence" value="ECO:0007669"/>
    <property type="project" value="InterPro"/>
</dbReference>
<keyword evidence="3" id="KW-1003">Cell membrane</keyword>
<dbReference type="SMART" id="SM00175">
    <property type="entry name" value="RAB"/>
    <property type="match status" value="1"/>
</dbReference>